<dbReference type="InterPro" id="IPR036705">
    <property type="entry name" value="Ribosyl_crysJ1_sf"/>
</dbReference>
<dbReference type="GO" id="GO:0016787">
    <property type="term" value="F:hydrolase activity"/>
    <property type="evidence" value="ECO:0007669"/>
    <property type="project" value="UniProtKB-KW"/>
</dbReference>
<accession>A0A6F8Y5D5</accession>
<evidence type="ECO:0000256" key="1">
    <source>
        <dbReference type="PIRSR" id="PIRSR605502-1"/>
    </source>
</evidence>
<feature type="binding site" evidence="1">
    <location>
        <position position="46"/>
    </location>
    <ligand>
        <name>Mg(2+)</name>
        <dbReference type="ChEBI" id="CHEBI:18420"/>
        <label>1</label>
    </ligand>
</feature>
<dbReference type="InterPro" id="IPR005502">
    <property type="entry name" value="Ribosyl_crysJ1"/>
</dbReference>
<feature type="binding site" evidence="1">
    <location>
        <position position="48"/>
    </location>
    <ligand>
        <name>Mg(2+)</name>
        <dbReference type="ChEBI" id="CHEBI:18420"/>
        <label>1</label>
    </ligand>
</feature>
<keyword evidence="4" id="KW-1185">Reference proteome</keyword>
<organism evidence="3 4">
    <name type="scientific">Phytohabitans flavus</name>
    <dbReference type="NCBI Taxonomy" id="1076124"/>
    <lineage>
        <taxon>Bacteria</taxon>
        <taxon>Bacillati</taxon>
        <taxon>Actinomycetota</taxon>
        <taxon>Actinomycetes</taxon>
        <taxon>Micromonosporales</taxon>
        <taxon>Micromonosporaceae</taxon>
    </lineage>
</organism>
<sequence>MRVDLCYDSMQGLSVGDALGAQFFVVGRSLPELVADRSPAGRWEWTDDTEMACTIVAKLREHGDIEQDRLAAQFADRREPCRDYGAGAVVILHEVRAGLPWRQAAGSAFGGQGSCGNGAMWVAPLGAYHADQPRRAARQALASAEVTHAHSEGIVGAVAERAANAAAARLSGTRPPAVEMLDQLSPYLIDGQVQRGIGWARRLLRAGVGVAEAAYELGNGSRVRAAKSRAFSTQGRCRSLRRHAGHGGVGVRSWSGGVWLPDLRSDRDRRRHGDSAVGRSAGAGRQGGRRARAADPSGSVRY</sequence>
<dbReference type="Proteomes" id="UP000502508">
    <property type="component" value="Chromosome"/>
</dbReference>
<comment type="cofactor">
    <cofactor evidence="1">
        <name>Mg(2+)</name>
        <dbReference type="ChEBI" id="CHEBI:18420"/>
    </cofactor>
    <text evidence="1">Binds 2 magnesium ions per subunit.</text>
</comment>
<dbReference type="AlphaFoldDB" id="A0A6F8Y5D5"/>
<feature type="binding site" evidence="1">
    <location>
        <position position="47"/>
    </location>
    <ligand>
        <name>Mg(2+)</name>
        <dbReference type="ChEBI" id="CHEBI:18420"/>
        <label>1</label>
    </ligand>
</feature>
<evidence type="ECO:0000313" key="3">
    <source>
        <dbReference type="EMBL" id="BCB81239.1"/>
    </source>
</evidence>
<keyword evidence="3" id="KW-0378">Hydrolase</keyword>
<dbReference type="PANTHER" id="PTHR16222:SF12">
    <property type="entry name" value="ADP-RIBOSYLGLYCOHYDROLASE-RELATED"/>
    <property type="match status" value="1"/>
</dbReference>
<protein>
    <submittedName>
        <fullName evidence="3">Hydrolase</fullName>
    </submittedName>
</protein>
<dbReference type="InterPro" id="IPR050792">
    <property type="entry name" value="ADP-ribosylglycohydrolase"/>
</dbReference>
<keyword evidence="1" id="KW-0460">Magnesium</keyword>
<dbReference type="SUPFAM" id="SSF101478">
    <property type="entry name" value="ADP-ribosylglycohydrolase"/>
    <property type="match status" value="1"/>
</dbReference>
<reference evidence="3 4" key="2">
    <citation type="submission" date="2020-03" db="EMBL/GenBank/DDBJ databases">
        <authorList>
            <person name="Ichikawa N."/>
            <person name="Kimura A."/>
            <person name="Kitahashi Y."/>
            <person name="Uohara A."/>
        </authorList>
    </citation>
    <scope>NUCLEOTIDE SEQUENCE [LARGE SCALE GENOMIC DNA]</scope>
    <source>
        <strain evidence="3 4">NBRC 107702</strain>
    </source>
</reference>
<dbReference type="PANTHER" id="PTHR16222">
    <property type="entry name" value="ADP-RIBOSYLGLYCOHYDROLASE"/>
    <property type="match status" value="1"/>
</dbReference>
<name>A0A6F8Y5D5_9ACTN</name>
<keyword evidence="1" id="KW-0479">Metal-binding</keyword>
<evidence type="ECO:0000256" key="2">
    <source>
        <dbReference type="SAM" id="MobiDB-lite"/>
    </source>
</evidence>
<gene>
    <name evidence="3" type="ORF">Pflav_076490</name>
</gene>
<dbReference type="KEGG" id="pfla:Pflav_076490"/>
<feature type="region of interest" description="Disordered" evidence="2">
    <location>
        <begin position="262"/>
        <end position="302"/>
    </location>
</feature>
<evidence type="ECO:0000313" key="4">
    <source>
        <dbReference type="Proteomes" id="UP000502508"/>
    </source>
</evidence>
<dbReference type="GO" id="GO:0046872">
    <property type="term" value="F:metal ion binding"/>
    <property type="evidence" value="ECO:0007669"/>
    <property type="project" value="UniProtKB-KW"/>
</dbReference>
<dbReference type="Gene3D" id="1.10.4080.10">
    <property type="entry name" value="ADP-ribosylation/Crystallin J1"/>
    <property type="match status" value="1"/>
</dbReference>
<proteinExistence type="predicted"/>
<feature type="compositionally biased region" description="Basic and acidic residues" evidence="2">
    <location>
        <begin position="263"/>
        <end position="274"/>
    </location>
</feature>
<reference evidence="3 4" key="1">
    <citation type="submission" date="2020-03" db="EMBL/GenBank/DDBJ databases">
        <title>Whole genome shotgun sequence of Phytohabitans flavus NBRC 107702.</title>
        <authorList>
            <person name="Komaki H."/>
            <person name="Tamura T."/>
        </authorList>
    </citation>
    <scope>NUCLEOTIDE SEQUENCE [LARGE SCALE GENOMIC DNA]</scope>
    <source>
        <strain evidence="3 4">NBRC 107702</strain>
    </source>
</reference>
<dbReference type="RefSeq" id="WP_232072315.1">
    <property type="nucleotide sequence ID" value="NZ_AP022870.1"/>
</dbReference>
<dbReference type="Pfam" id="PF03747">
    <property type="entry name" value="ADP_ribosyl_GH"/>
    <property type="match status" value="1"/>
</dbReference>
<dbReference type="EMBL" id="AP022870">
    <property type="protein sequence ID" value="BCB81239.1"/>
    <property type="molecule type" value="Genomic_DNA"/>
</dbReference>